<gene>
    <name evidence="2" type="ORF">N7460_004934</name>
</gene>
<dbReference type="Proteomes" id="UP001219568">
    <property type="component" value="Unassembled WGS sequence"/>
</dbReference>
<dbReference type="InterPro" id="IPR036259">
    <property type="entry name" value="MFS_trans_sf"/>
</dbReference>
<comment type="caution">
    <text evidence="2">The sequence shown here is derived from an EMBL/GenBank/DDBJ whole genome shotgun (WGS) entry which is preliminary data.</text>
</comment>
<dbReference type="Gene3D" id="1.20.1250.20">
    <property type="entry name" value="MFS general substrate transporter like domains"/>
    <property type="match status" value="1"/>
</dbReference>
<name>A0AAD6ICT5_PENCN</name>
<keyword evidence="3" id="KW-1185">Reference proteome</keyword>
<reference evidence="2" key="2">
    <citation type="submission" date="2023-01" db="EMBL/GenBank/DDBJ databases">
        <authorList>
            <person name="Petersen C."/>
        </authorList>
    </citation>
    <scope>NUCLEOTIDE SEQUENCE</scope>
    <source>
        <strain evidence="2">IBT 15450</strain>
    </source>
</reference>
<protein>
    <submittedName>
        <fullName evidence="2">Major facilitator superfamily domain general substrate transporter</fullName>
    </submittedName>
</protein>
<dbReference type="AlphaFoldDB" id="A0AAD6ICT5"/>
<keyword evidence="1" id="KW-0472">Membrane</keyword>
<keyword evidence="1" id="KW-1133">Transmembrane helix</keyword>
<feature type="transmembrane region" description="Helical" evidence="1">
    <location>
        <begin position="150"/>
        <end position="172"/>
    </location>
</feature>
<reference evidence="2" key="1">
    <citation type="journal article" date="2023" name="IMA Fungus">
        <title>Comparative genomic study of the Penicillium genus elucidates a diverse pangenome and 15 lateral gene transfer events.</title>
        <authorList>
            <person name="Petersen C."/>
            <person name="Sorensen T."/>
            <person name="Nielsen M.R."/>
            <person name="Sondergaard T.E."/>
            <person name="Sorensen J.L."/>
            <person name="Fitzpatrick D.A."/>
            <person name="Frisvad J.C."/>
            <person name="Nielsen K.L."/>
        </authorList>
    </citation>
    <scope>NUCLEOTIDE SEQUENCE</scope>
    <source>
        <strain evidence="2">IBT 15450</strain>
    </source>
</reference>
<evidence type="ECO:0000313" key="3">
    <source>
        <dbReference type="Proteomes" id="UP001219568"/>
    </source>
</evidence>
<evidence type="ECO:0000256" key="1">
    <source>
        <dbReference type="SAM" id="Phobius"/>
    </source>
</evidence>
<accession>A0AAD6ICT5</accession>
<dbReference type="SUPFAM" id="SSF103473">
    <property type="entry name" value="MFS general substrate transporter"/>
    <property type="match status" value="1"/>
</dbReference>
<feature type="transmembrane region" description="Helical" evidence="1">
    <location>
        <begin position="350"/>
        <end position="375"/>
    </location>
</feature>
<keyword evidence="1" id="KW-0812">Transmembrane</keyword>
<organism evidence="2 3">
    <name type="scientific">Penicillium canescens</name>
    <dbReference type="NCBI Taxonomy" id="5083"/>
    <lineage>
        <taxon>Eukaryota</taxon>
        <taxon>Fungi</taxon>
        <taxon>Dikarya</taxon>
        <taxon>Ascomycota</taxon>
        <taxon>Pezizomycotina</taxon>
        <taxon>Eurotiomycetes</taxon>
        <taxon>Eurotiomycetidae</taxon>
        <taxon>Eurotiales</taxon>
        <taxon>Aspergillaceae</taxon>
        <taxon>Penicillium</taxon>
    </lineage>
</organism>
<feature type="transmembrane region" description="Helical" evidence="1">
    <location>
        <begin position="207"/>
        <end position="230"/>
    </location>
</feature>
<proteinExistence type="predicted"/>
<feature type="transmembrane region" description="Helical" evidence="1">
    <location>
        <begin position="387"/>
        <end position="408"/>
    </location>
</feature>
<dbReference type="EMBL" id="JAQJZL010000004">
    <property type="protein sequence ID" value="KAJ6043579.1"/>
    <property type="molecule type" value="Genomic_DNA"/>
</dbReference>
<sequence>MTGAPCSNPAVELDSALGGDLDATSLSASDIDSTGPDIPHILLEADAFITKYELFEMRDTIRKGILLFYRPYGIAGIEEDEYLGNEGNQGDIKGKPPGSAVSTSICFAAGFLHAFLESSYNPTIFYPHPDGNWSYWESEGLWFWEYPKGFWEAVLLSSIVHLISAILSFWLSLILNRHWGRLRAFRVAAVIALVAFLGKFICPGTIVAFVADIFCVVSMVILTSTVLLYISETSEASKRSHAMKIWYFGCMPLRGIARVIIATELGPLSLLFSVLAGCLTLGLSTQSLESPYWLALNGPIPAAFDSLRGFRDTEIIAARDLYNIYVTEDPNDSKNGSFTWPKSSSRPIRVVISIISASCFVSLHVAAELIFTVYISEVFPLYYREMGVAFIICFFNACTAILSLIAGFEKGLNIPHSQLHIL</sequence>
<evidence type="ECO:0000313" key="2">
    <source>
        <dbReference type="EMBL" id="KAJ6043579.1"/>
    </source>
</evidence>
<feature type="transmembrane region" description="Helical" evidence="1">
    <location>
        <begin position="184"/>
        <end position="201"/>
    </location>
</feature>